<feature type="transmembrane region" description="Helical" evidence="7">
    <location>
        <begin position="136"/>
        <end position="157"/>
    </location>
</feature>
<keyword evidence="2" id="KW-0813">Transport</keyword>
<comment type="subcellular location">
    <subcellularLocation>
        <location evidence="1">Cell membrane</location>
        <topology evidence="1">Multi-pass membrane protein</topology>
    </subcellularLocation>
</comment>
<dbReference type="Pfam" id="PF07690">
    <property type="entry name" value="MFS_1"/>
    <property type="match status" value="1"/>
</dbReference>
<keyword evidence="10" id="KW-1185">Reference proteome</keyword>
<evidence type="ECO:0000256" key="1">
    <source>
        <dbReference type="ARBA" id="ARBA00004651"/>
    </source>
</evidence>
<keyword evidence="4 7" id="KW-0812">Transmembrane</keyword>
<organism evidence="9 10">
    <name type="scientific">Amycolatopsis minnesotensis</name>
    <dbReference type="NCBI Taxonomy" id="337894"/>
    <lineage>
        <taxon>Bacteria</taxon>
        <taxon>Bacillati</taxon>
        <taxon>Actinomycetota</taxon>
        <taxon>Actinomycetes</taxon>
        <taxon>Pseudonocardiales</taxon>
        <taxon>Pseudonocardiaceae</taxon>
        <taxon>Amycolatopsis</taxon>
    </lineage>
</organism>
<feature type="transmembrane region" description="Helical" evidence="7">
    <location>
        <begin position="163"/>
        <end position="186"/>
    </location>
</feature>
<evidence type="ECO:0000256" key="5">
    <source>
        <dbReference type="ARBA" id="ARBA00022989"/>
    </source>
</evidence>
<protein>
    <submittedName>
        <fullName evidence="9">MFS transporter</fullName>
    </submittedName>
</protein>
<comment type="caution">
    <text evidence="9">The sequence shown here is derived from an EMBL/GenBank/DDBJ whole genome shotgun (WGS) entry which is preliminary data.</text>
</comment>
<evidence type="ECO:0000256" key="6">
    <source>
        <dbReference type="ARBA" id="ARBA00023136"/>
    </source>
</evidence>
<feature type="transmembrane region" description="Helical" evidence="7">
    <location>
        <begin position="49"/>
        <end position="65"/>
    </location>
</feature>
<name>A0ABN2QN22_9PSEU</name>
<keyword evidence="5 7" id="KW-1133">Transmembrane helix</keyword>
<dbReference type="InterPro" id="IPR020846">
    <property type="entry name" value="MFS_dom"/>
</dbReference>
<evidence type="ECO:0000313" key="9">
    <source>
        <dbReference type="EMBL" id="GAA1955238.1"/>
    </source>
</evidence>
<evidence type="ECO:0000256" key="4">
    <source>
        <dbReference type="ARBA" id="ARBA00022692"/>
    </source>
</evidence>
<feature type="domain" description="Major facilitator superfamily (MFS) profile" evidence="8">
    <location>
        <begin position="11"/>
        <end position="458"/>
    </location>
</feature>
<gene>
    <name evidence="9" type="ORF">GCM10009754_26070</name>
</gene>
<feature type="transmembrane region" description="Helical" evidence="7">
    <location>
        <begin position="264"/>
        <end position="286"/>
    </location>
</feature>
<evidence type="ECO:0000256" key="2">
    <source>
        <dbReference type="ARBA" id="ARBA00022448"/>
    </source>
</evidence>
<dbReference type="EMBL" id="BAAANN010000009">
    <property type="protein sequence ID" value="GAA1955238.1"/>
    <property type="molecule type" value="Genomic_DNA"/>
</dbReference>
<feature type="transmembrane region" description="Helical" evidence="7">
    <location>
        <begin position="223"/>
        <end position="244"/>
    </location>
</feature>
<dbReference type="PROSITE" id="PS50850">
    <property type="entry name" value="MFS"/>
    <property type="match status" value="1"/>
</dbReference>
<feature type="transmembrane region" description="Helical" evidence="7">
    <location>
        <begin position="198"/>
        <end position="217"/>
    </location>
</feature>
<feature type="transmembrane region" description="Helical" evidence="7">
    <location>
        <begin position="102"/>
        <end position="124"/>
    </location>
</feature>
<dbReference type="InterPro" id="IPR011701">
    <property type="entry name" value="MFS"/>
</dbReference>
<keyword evidence="3" id="KW-1003">Cell membrane</keyword>
<evidence type="ECO:0000313" key="10">
    <source>
        <dbReference type="Proteomes" id="UP001501116"/>
    </source>
</evidence>
<feature type="transmembrane region" description="Helical" evidence="7">
    <location>
        <begin position="325"/>
        <end position="344"/>
    </location>
</feature>
<dbReference type="PANTHER" id="PTHR42718">
    <property type="entry name" value="MAJOR FACILITATOR SUPERFAMILY MULTIDRUG TRANSPORTER MFSC"/>
    <property type="match status" value="1"/>
</dbReference>
<dbReference type="PRINTS" id="PR01036">
    <property type="entry name" value="TCRTETB"/>
</dbReference>
<dbReference type="Gene3D" id="1.20.1250.20">
    <property type="entry name" value="MFS general substrate transporter like domains"/>
    <property type="match status" value="1"/>
</dbReference>
<evidence type="ECO:0000256" key="7">
    <source>
        <dbReference type="SAM" id="Phobius"/>
    </source>
</evidence>
<evidence type="ECO:0000259" key="8">
    <source>
        <dbReference type="PROSITE" id="PS50850"/>
    </source>
</evidence>
<dbReference type="InterPro" id="IPR036259">
    <property type="entry name" value="MFS_trans_sf"/>
</dbReference>
<feature type="transmembrane region" description="Helical" evidence="7">
    <location>
        <begin position="390"/>
        <end position="414"/>
    </location>
</feature>
<feature type="transmembrane region" description="Helical" evidence="7">
    <location>
        <begin position="77"/>
        <end position="96"/>
    </location>
</feature>
<feature type="transmembrane region" description="Helical" evidence="7">
    <location>
        <begin position="434"/>
        <end position="454"/>
    </location>
</feature>
<reference evidence="9 10" key="1">
    <citation type="journal article" date="2019" name="Int. J. Syst. Evol. Microbiol.">
        <title>The Global Catalogue of Microorganisms (GCM) 10K type strain sequencing project: providing services to taxonomists for standard genome sequencing and annotation.</title>
        <authorList>
            <consortium name="The Broad Institute Genomics Platform"/>
            <consortium name="The Broad Institute Genome Sequencing Center for Infectious Disease"/>
            <person name="Wu L."/>
            <person name="Ma J."/>
        </authorList>
    </citation>
    <scope>NUCLEOTIDE SEQUENCE [LARGE SCALE GENOMIC DNA]</scope>
    <source>
        <strain evidence="9 10">JCM 14545</strain>
    </source>
</reference>
<proteinExistence type="predicted"/>
<accession>A0ABN2QN22</accession>
<dbReference type="InterPro" id="IPR005829">
    <property type="entry name" value="Sugar_transporter_CS"/>
</dbReference>
<dbReference type="Proteomes" id="UP001501116">
    <property type="component" value="Unassembled WGS sequence"/>
</dbReference>
<sequence>MITGTGRKWWVLTGVGILSFLGCIDLTIVNTAAPEISRELGATMVQTQLVVNVFVVALSMFMVTAGRLSDLLGRRRVLYTGAILFGLFSLGAGLVTDVPALIAFRFLQGAACAVLYTGTSTIVAEAFPESRRGRAIGSLFAINGIGLAIGPMLGGLLVGVLGWHWVFLVNVPLVLVALLICAVSVHESRGADGTGVDWPGLALLAIGLAGVLFAVTFGDTFGWGSWPVLGALAAGSLALAAFVLVDRGAAHPLVPFPLLANRRFLSAVVAEFSLAFFYTTALFLMPLYLSVVRRFDEVVIGLLMLPTTVVVALLSPVLGRVVDRVGACVVMMTGFGAFAGSALLQSRLDSGTGLGYVVAAFVLMGIGWAAVLGPSAVTALSAVPPESAGLAVGATWTFHNLGGGIGLAVGMTLFRAFAGDGAVRADTFPAGNRAAMLLLAGTSLAALAGIAVLGRRTWRKPGNQR</sequence>
<dbReference type="PANTHER" id="PTHR42718:SF46">
    <property type="entry name" value="BLR6921 PROTEIN"/>
    <property type="match status" value="1"/>
</dbReference>
<feature type="transmembrane region" description="Helical" evidence="7">
    <location>
        <begin position="298"/>
        <end position="318"/>
    </location>
</feature>
<evidence type="ECO:0000256" key="3">
    <source>
        <dbReference type="ARBA" id="ARBA00022475"/>
    </source>
</evidence>
<keyword evidence="6 7" id="KW-0472">Membrane</keyword>
<dbReference type="RefSeq" id="WP_344417267.1">
    <property type="nucleotide sequence ID" value="NZ_BAAANN010000009.1"/>
</dbReference>
<dbReference type="Gene3D" id="1.20.1720.10">
    <property type="entry name" value="Multidrug resistance protein D"/>
    <property type="match status" value="1"/>
</dbReference>
<dbReference type="PROSITE" id="PS51257">
    <property type="entry name" value="PROKAR_LIPOPROTEIN"/>
    <property type="match status" value="1"/>
</dbReference>
<dbReference type="CDD" id="cd17321">
    <property type="entry name" value="MFS_MMR_MDR_like"/>
    <property type="match status" value="1"/>
</dbReference>
<dbReference type="SUPFAM" id="SSF103473">
    <property type="entry name" value="MFS general substrate transporter"/>
    <property type="match status" value="1"/>
</dbReference>
<feature type="transmembrane region" description="Helical" evidence="7">
    <location>
        <begin position="9"/>
        <end position="29"/>
    </location>
</feature>
<feature type="transmembrane region" description="Helical" evidence="7">
    <location>
        <begin position="356"/>
        <end position="383"/>
    </location>
</feature>
<dbReference type="PROSITE" id="PS00216">
    <property type="entry name" value="SUGAR_TRANSPORT_1"/>
    <property type="match status" value="1"/>
</dbReference>